<organism evidence="9 10">
    <name type="scientific">Prolemur simus</name>
    <name type="common">Greater bamboo lemur</name>
    <name type="synonym">Hapalemur simus</name>
    <dbReference type="NCBI Taxonomy" id="1328070"/>
    <lineage>
        <taxon>Eukaryota</taxon>
        <taxon>Metazoa</taxon>
        <taxon>Chordata</taxon>
        <taxon>Craniata</taxon>
        <taxon>Vertebrata</taxon>
        <taxon>Euteleostomi</taxon>
        <taxon>Mammalia</taxon>
        <taxon>Eutheria</taxon>
        <taxon>Euarchontoglires</taxon>
        <taxon>Primates</taxon>
        <taxon>Strepsirrhini</taxon>
        <taxon>Lemuriformes</taxon>
        <taxon>Lemuridae</taxon>
        <taxon>Prolemur</taxon>
    </lineage>
</organism>
<evidence type="ECO:0000256" key="7">
    <source>
        <dbReference type="SAM" id="Phobius"/>
    </source>
</evidence>
<dbReference type="GeneTree" id="ENSGT01150000286920"/>
<evidence type="ECO:0000313" key="9">
    <source>
        <dbReference type="Ensembl" id="ENSPSMP00000015211.1"/>
    </source>
</evidence>
<feature type="region of interest" description="Disordered" evidence="6">
    <location>
        <begin position="714"/>
        <end position="756"/>
    </location>
</feature>
<evidence type="ECO:0000256" key="6">
    <source>
        <dbReference type="SAM" id="MobiDB-lite"/>
    </source>
</evidence>
<dbReference type="InterPro" id="IPR036513">
    <property type="entry name" value="STAS_dom_sf"/>
</dbReference>
<dbReference type="Pfam" id="PF00916">
    <property type="entry name" value="Sulfate_transp"/>
    <property type="match status" value="2"/>
</dbReference>
<evidence type="ECO:0000256" key="4">
    <source>
        <dbReference type="ARBA" id="ARBA00022989"/>
    </source>
</evidence>
<gene>
    <name evidence="9" type="primary">SLC26A8</name>
</gene>
<dbReference type="SUPFAM" id="SSF52091">
    <property type="entry name" value="SpoIIaa-like"/>
    <property type="match status" value="1"/>
</dbReference>
<feature type="transmembrane region" description="Helical" evidence="7">
    <location>
        <begin position="123"/>
        <end position="140"/>
    </location>
</feature>
<comment type="subcellular location">
    <subcellularLocation>
        <location evidence="1">Membrane</location>
        <topology evidence="1">Multi-pass membrane protein</topology>
    </subcellularLocation>
</comment>
<evidence type="ECO:0000256" key="1">
    <source>
        <dbReference type="ARBA" id="ARBA00004141"/>
    </source>
</evidence>
<feature type="transmembrane region" description="Helical" evidence="7">
    <location>
        <begin position="66"/>
        <end position="84"/>
    </location>
</feature>
<accession>A0A8C8ZAX3</accession>
<dbReference type="Proteomes" id="UP000694414">
    <property type="component" value="Unplaced"/>
</dbReference>
<dbReference type="Ensembl" id="ENSPSMT00000017644.1">
    <property type="protein sequence ID" value="ENSPSMP00000015211.1"/>
    <property type="gene ID" value="ENSPSMG00000010842.1"/>
</dbReference>
<proteinExistence type="inferred from homology"/>
<dbReference type="PROSITE" id="PS50801">
    <property type="entry name" value="STAS"/>
    <property type="match status" value="1"/>
</dbReference>
<dbReference type="InterPro" id="IPR002645">
    <property type="entry name" value="STAS_dom"/>
</dbReference>
<keyword evidence="3 7" id="KW-0812">Transmembrane</keyword>
<dbReference type="InterPro" id="IPR001902">
    <property type="entry name" value="SLC26A/SulP_fam"/>
</dbReference>
<feature type="region of interest" description="Disordered" evidence="6">
    <location>
        <begin position="544"/>
        <end position="570"/>
    </location>
</feature>
<dbReference type="InterPro" id="IPR011547">
    <property type="entry name" value="SLC26A/SulP_dom"/>
</dbReference>
<reference evidence="9" key="2">
    <citation type="submission" date="2025-09" db="UniProtKB">
        <authorList>
            <consortium name="Ensembl"/>
        </authorList>
    </citation>
    <scope>IDENTIFICATION</scope>
</reference>
<feature type="domain" description="STAS" evidence="8">
    <location>
        <begin position="438"/>
        <end position="690"/>
    </location>
</feature>
<feature type="transmembrane region" description="Helical" evidence="7">
    <location>
        <begin position="325"/>
        <end position="345"/>
    </location>
</feature>
<protein>
    <submittedName>
        <fullName evidence="9">Solute carrier family 26 member 8</fullName>
    </submittedName>
</protein>
<feature type="region of interest" description="Disordered" evidence="6">
    <location>
        <begin position="781"/>
        <end position="862"/>
    </location>
</feature>
<evidence type="ECO:0000259" key="8">
    <source>
        <dbReference type="PROSITE" id="PS50801"/>
    </source>
</evidence>
<dbReference type="CDD" id="cd07042">
    <property type="entry name" value="STAS_SulP_like_sulfate_transporter"/>
    <property type="match status" value="1"/>
</dbReference>
<evidence type="ECO:0000256" key="3">
    <source>
        <dbReference type="ARBA" id="ARBA00022692"/>
    </source>
</evidence>
<feature type="compositionally biased region" description="Basic and acidic residues" evidence="6">
    <location>
        <begin position="797"/>
        <end position="809"/>
    </location>
</feature>
<evidence type="ECO:0000256" key="5">
    <source>
        <dbReference type="ARBA" id="ARBA00023136"/>
    </source>
</evidence>
<dbReference type="Gene3D" id="3.30.750.24">
    <property type="entry name" value="STAS domain"/>
    <property type="match status" value="1"/>
</dbReference>
<comment type="similarity">
    <text evidence="2">Belongs to the SLC26A/SulP transporter (TC 2.A.53) family.</text>
</comment>
<evidence type="ECO:0000256" key="2">
    <source>
        <dbReference type="ARBA" id="ARBA00008692"/>
    </source>
</evidence>
<sequence>TMQGERSAISGPSSKYRQNSFIYDVKRDVYNEETFQQEHKRRPSSSGNVDINITTLKHHVQCRCSWHRFLSCVLTIFPFLEWMCMYRFKDWLLGDLLAGLSVGLVQVPQGLMFSLLARQLIPPLNVAYAAFCSSVIYVIFGSCHQMSIGTFSLVSALMINVLKVSPFSSGHLVMGTFVKDDFSVPFLLTNYNKSLSVVATTTFLTGIIQILGFTAFANRISMATETSKTLIDMIPYSFVFPGTPDFSILPKIILEAISLSLVSSFLLIFLGKKISSTHNYRVNSNQDLLAIGLCNVVSSFFKSCVFTGAAARTIIQNKSGGRQQFASLVGAGVMLLLMVKVRHLFQELPNALLAGIILSNVLPYLETIYHLPSLWRKDQYDCAIWIVTFLSAIFLGLDVGLLISLVFTFFIITVRSHRTQILLLGQIPNTNIYRSNLDYGEIISIPGVKVFQCCNAVTFVNVYQLKHKLLKEVDMQRVPLKEEEIFALFNQSDANQREEKICRCFCDCDEQEPPPRIAYTERFENKAGRDSSSVNLIRCSRFNSRNTSQSTSDDQVPYTVSASSQRNQGQNYGDVEDVCLEKELPRLSSLPVDDTAESQGRSRSLIPYSDEFLPPTHTIILDFSMVHYVDPWALVILRQMCNAFQNANILVLIAGCHPSVVRAFERNDFFDAGITKAQLFLSIHDAVLFALSRKFLEPSDLSVDESETVIQETYSESDKIDQSRHKMSRSVLESSKYSNPGFAKTREPAEEESELDLQLDRMMESEQQTELDLDFYLDQELEPESEPEPETGPPTETKTDLELEVEPKSRARAHTLPRQHYWPVYQPVAPSPPSQPQTRSGKKRHHQMDPYSSQGNSNEDAW</sequence>
<feature type="transmembrane region" description="Helical" evidence="7">
    <location>
        <begin position="383"/>
        <end position="412"/>
    </location>
</feature>
<keyword evidence="10" id="KW-1185">Reference proteome</keyword>
<name>A0A8C8ZAX3_PROSS</name>
<evidence type="ECO:0000313" key="10">
    <source>
        <dbReference type="Proteomes" id="UP000694414"/>
    </source>
</evidence>
<feature type="transmembrane region" description="Helical" evidence="7">
    <location>
        <begin position="152"/>
        <end position="174"/>
    </location>
</feature>
<feature type="transmembrane region" description="Helical" evidence="7">
    <location>
        <begin position="194"/>
        <end position="217"/>
    </location>
</feature>
<reference evidence="9" key="1">
    <citation type="submission" date="2025-08" db="UniProtKB">
        <authorList>
            <consortium name="Ensembl"/>
        </authorList>
    </citation>
    <scope>IDENTIFICATION</scope>
</reference>
<dbReference type="GO" id="GO:0055085">
    <property type="term" value="P:transmembrane transport"/>
    <property type="evidence" value="ECO:0007669"/>
    <property type="project" value="InterPro"/>
</dbReference>
<dbReference type="PANTHER" id="PTHR11814">
    <property type="entry name" value="SULFATE TRANSPORTER"/>
    <property type="match status" value="1"/>
</dbReference>
<feature type="compositionally biased region" description="Polar residues" evidence="6">
    <location>
        <begin position="850"/>
        <end position="862"/>
    </location>
</feature>
<dbReference type="GO" id="GO:0016020">
    <property type="term" value="C:membrane"/>
    <property type="evidence" value="ECO:0007669"/>
    <property type="project" value="UniProtKB-SubCell"/>
</dbReference>
<keyword evidence="5 7" id="KW-0472">Membrane</keyword>
<feature type="transmembrane region" description="Helical" evidence="7">
    <location>
        <begin position="351"/>
        <end position="371"/>
    </location>
</feature>
<feature type="transmembrane region" description="Helical" evidence="7">
    <location>
        <begin position="252"/>
        <end position="270"/>
    </location>
</feature>
<dbReference type="AlphaFoldDB" id="A0A8C8ZAX3"/>
<dbReference type="Pfam" id="PF01740">
    <property type="entry name" value="STAS"/>
    <property type="match status" value="1"/>
</dbReference>
<feature type="transmembrane region" description="Helical" evidence="7">
    <location>
        <begin position="290"/>
        <end position="313"/>
    </location>
</feature>
<keyword evidence="4 7" id="KW-1133">Transmembrane helix</keyword>